<evidence type="ECO:0000256" key="1">
    <source>
        <dbReference type="SAM" id="Coils"/>
    </source>
</evidence>
<dbReference type="AlphaFoldDB" id="A0A9Q1KS76"/>
<evidence type="ECO:0000313" key="3">
    <source>
        <dbReference type="Proteomes" id="UP001153076"/>
    </source>
</evidence>
<gene>
    <name evidence="2" type="ORF">Cgig2_011996</name>
</gene>
<evidence type="ECO:0000313" key="2">
    <source>
        <dbReference type="EMBL" id="KAJ8447861.1"/>
    </source>
</evidence>
<keyword evidence="3" id="KW-1185">Reference proteome</keyword>
<proteinExistence type="predicted"/>
<feature type="coiled-coil region" evidence="1">
    <location>
        <begin position="7"/>
        <end position="34"/>
    </location>
</feature>
<protein>
    <submittedName>
        <fullName evidence="2">Uncharacterized protein</fullName>
    </submittedName>
</protein>
<keyword evidence="1" id="KW-0175">Coiled coil</keyword>
<dbReference type="EMBL" id="JAKOGI010000034">
    <property type="protein sequence ID" value="KAJ8447861.1"/>
    <property type="molecule type" value="Genomic_DNA"/>
</dbReference>
<name>A0A9Q1KS76_9CARY</name>
<organism evidence="2 3">
    <name type="scientific">Carnegiea gigantea</name>
    <dbReference type="NCBI Taxonomy" id="171969"/>
    <lineage>
        <taxon>Eukaryota</taxon>
        <taxon>Viridiplantae</taxon>
        <taxon>Streptophyta</taxon>
        <taxon>Embryophyta</taxon>
        <taxon>Tracheophyta</taxon>
        <taxon>Spermatophyta</taxon>
        <taxon>Magnoliopsida</taxon>
        <taxon>eudicotyledons</taxon>
        <taxon>Gunneridae</taxon>
        <taxon>Pentapetalae</taxon>
        <taxon>Caryophyllales</taxon>
        <taxon>Cactineae</taxon>
        <taxon>Cactaceae</taxon>
        <taxon>Cactoideae</taxon>
        <taxon>Echinocereeae</taxon>
        <taxon>Carnegiea</taxon>
    </lineage>
</organism>
<accession>A0A9Q1KS76</accession>
<sequence length="167" mass="19221">MVDELTIEWEKLKLTKEEEAAVEYEEEIHEERKAEVALSLLGKFLVKAMKTVMQTIWKPLMGMVKAHHQTKAFPKFLGDKVGTFVKCDEDEMLGMDKALCFRAEVAVFKPLRRGVMVKAREVLDPETPASELQYGAWLRASPLKSHRRNAKSELAEERHLFTAFSNR</sequence>
<dbReference type="Proteomes" id="UP001153076">
    <property type="component" value="Unassembled WGS sequence"/>
</dbReference>
<reference evidence="2" key="1">
    <citation type="submission" date="2022-04" db="EMBL/GenBank/DDBJ databases">
        <title>Carnegiea gigantea Genome sequencing and assembly v2.</title>
        <authorList>
            <person name="Copetti D."/>
            <person name="Sanderson M.J."/>
            <person name="Burquez A."/>
            <person name="Wojciechowski M.F."/>
        </authorList>
    </citation>
    <scope>NUCLEOTIDE SEQUENCE</scope>
    <source>
        <strain evidence="2">SGP5-SGP5p</strain>
        <tissue evidence="2">Aerial part</tissue>
    </source>
</reference>
<comment type="caution">
    <text evidence="2">The sequence shown here is derived from an EMBL/GenBank/DDBJ whole genome shotgun (WGS) entry which is preliminary data.</text>
</comment>